<accession>A0AAD4QAP0</accession>
<reference evidence="1" key="1">
    <citation type="submission" date="2022-01" db="EMBL/GenBank/DDBJ databases">
        <title>Comparative genomics reveals a dynamic genome evolution in the ectomycorrhizal milk-cap (Lactarius) mushrooms.</title>
        <authorList>
            <consortium name="DOE Joint Genome Institute"/>
            <person name="Lebreton A."/>
            <person name="Tang N."/>
            <person name="Kuo A."/>
            <person name="LaButti K."/>
            <person name="Drula E."/>
            <person name="Barry K."/>
            <person name="Clum A."/>
            <person name="Lipzen A."/>
            <person name="Mousain D."/>
            <person name="Ng V."/>
            <person name="Wang R."/>
            <person name="Wang X."/>
            <person name="Dai Y."/>
            <person name="Henrissat B."/>
            <person name="Grigoriev I.V."/>
            <person name="Guerin-Laguette A."/>
            <person name="Yu F."/>
            <person name="Martin F.M."/>
        </authorList>
    </citation>
    <scope>NUCLEOTIDE SEQUENCE</scope>
    <source>
        <strain evidence="1">QP</strain>
    </source>
</reference>
<gene>
    <name evidence="1" type="ORF">EDB92DRAFT_1949678</name>
</gene>
<comment type="caution">
    <text evidence="1">The sequence shown here is derived from an EMBL/GenBank/DDBJ whole genome shotgun (WGS) entry which is preliminary data.</text>
</comment>
<proteinExistence type="predicted"/>
<keyword evidence="2" id="KW-1185">Reference proteome</keyword>
<organism evidence="1 2">
    <name type="scientific">Lactarius akahatsu</name>
    <dbReference type="NCBI Taxonomy" id="416441"/>
    <lineage>
        <taxon>Eukaryota</taxon>
        <taxon>Fungi</taxon>
        <taxon>Dikarya</taxon>
        <taxon>Basidiomycota</taxon>
        <taxon>Agaricomycotina</taxon>
        <taxon>Agaricomycetes</taxon>
        <taxon>Russulales</taxon>
        <taxon>Russulaceae</taxon>
        <taxon>Lactarius</taxon>
    </lineage>
</organism>
<protein>
    <submittedName>
        <fullName evidence="1">Uncharacterized protein</fullName>
    </submittedName>
</protein>
<evidence type="ECO:0000313" key="2">
    <source>
        <dbReference type="Proteomes" id="UP001201163"/>
    </source>
</evidence>
<dbReference type="AlphaFoldDB" id="A0AAD4QAP0"/>
<dbReference type="EMBL" id="JAKELL010000060">
    <property type="protein sequence ID" value="KAH8985814.1"/>
    <property type="molecule type" value="Genomic_DNA"/>
</dbReference>
<dbReference type="Proteomes" id="UP001201163">
    <property type="component" value="Unassembled WGS sequence"/>
</dbReference>
<evidence type="ECO:0000313" key="1">
    <source>
        <dbReference type="EMBL" id="KAH8985814.1"/>
    </source>
</evidence>
<sequence>MALSAQMIVVKEVVQGPGTIPGCGRVRLHIQFPEDDAWVEVFRHFSDDLPAHILRPAYWNTSPTNRHRGYRCIVGQKVYLFEFINDAWYFIEQHFDADLEQHIFHTRNSLRIDHENDLGLGWWLPEDKENPERLPPMTVPVPVEERSIEKEPLEHPEEDVTFTYPSDPVEELTEAFRHLTPIHTDLALVEPITPTETPVVPVPFAPSMSPPAPMATVPLSGALKGTTPTVFTGERAESAQFLWEFHLYHLLNRNHELVQNPFL</sequence>
<name>A0AAD4QAP0_9AGAM</name>